<dbReference type="EMBL" id="JBHSJO010000002">
    <property type="protein sequence ID" value="MFC5020309.1"/>
    <property type="molecule type" value="Genomic_DNA"/>
</dbReference>
<dbReference type="Proteomes" id="UP001595855">
    <property type="component" value="Unassembled WGS sequence"/>
</dbReference>
<proteinExistence type="predicted"/>
<organism evidence="2 3">
    <name type="scientific">Streptomyces lienomycini</name>
    <dbReference type="NCBI Taxonomy" id="284035"/>
    <lineage>
        <taxon>Bacteria</taxon>
        <taxon>Bacillati</taxon>
        <taxon>Actinomycetota</taxon>
        <taxon>Actinomycetes</taxon>
        <taxon>Kitasatosporales</taxon>
        <taxon>Streptomycetaceae</taxon>
        <taxon>Streptomyces</taxon>
    </lineage>
</organism>
<protein>
    <recommendedName>
        <fullName evidence="4">Bacterial transcriptional activator domain-containing protein</fullName>
    </recommendedName>
</protein>
<evidence type="ECO:0008006" key="4">
    <source>
        <dbReference type="Google" id="ProtNLM"/>
    </source>
</evidence>
<evidence type="ECO:0000313" key="2">
    <source>
        <dbReference type="EMBL" id="MFC5020309.1"/>
    </source>
</evidence>
<feature type="compositionally biased region" description="Basic residues" evidence="1">
    <location>
        <begin position="45"/>
        <end position="65"/>
    </location>
</feature>
<evidence type="ECO:0000256" key="1">
    <source>
        <dbReference type="SAM" id="MobiDB-lite"/>
    </source>
</evidence>
<gene>
    <name evidence="2" type="ORF">ACFPRC_36435</name>
</gene>
<dbReference type="RefSeq" id="WP_328662037.1">
    <property type="nucleotide sequence ID" value="NZ_BAAATN010000028.1"/>
</dbReference>
<sequence length="65" mass="7205">MIYVLSLLERVGAAGDLADACHSFGDLLRDTGHDEEALDAYRAGLGHRVRPARPHSTQRRPSLRH</sequence>
<accession>A0ABV9X790</accession>
<evidence type="ECO:0000313" key="3">
    <source>
        <dbReference type="Proteomes" id="UP001595855"/>
    </source>
</evidence>
<reference evidence="3" key="1">
    <citation type="journal article" date="2019" name="Int. J. Syst. Evol. Microbiol.">
        <title>The Global Catalogue of Microorganisms (GCM) 10K type strain sequencing project: providing services to taxonomists for standard genome sequencing and annotation.</title>
        <authorList>
            <consortium name="The Broad Institute Genomics Platform"/>
            <consortium name="The Broad Institute Genome Sequencing Center for Infectious Disease"/>
            <person name="Wu L."/>
            <person name="Ma J."/>
        </authorList>
    </citation>
    <scope>NUCLEOTIDE SEQUENCE [LARGE SCALE GENOMIC DNA]</scope>
    <source>
        <strain evidence="3">CGMCC 4.1542</strain>
    </source>
</reference>
<comment type="caution">
    <text evidence="2">The sequence shown here is derived from an EMBL/GenBank/DDBJ whole genome shotgun (WGS) entry which is preliminary data.</text>
</comment>
<feature type="region of interest" description="Disordered" evidence="1">
    <location>
        <begin position="43"/>
        <end position="65"/>
    </location>
</feature>
<name>A0ABV9X790_9ACTN</name>
<keyword evidence="3" id="KW-1185">Reference proteome</keyword>